<name>A0ABQ4QY76_9HYPH</name>
<sequence>MPAIAVARRLRRRSRLFAWNALTVLVLLFLTTYVVRAGEREVRAGALATGVLALQEAAGPADRRPDAGLRG</sequence>
<accession>A0ABQ4QY76</accession>
<reference evidence="1" key="2">
    <citation type="submission" date="2021-08" db="EMBL/GenBank/DDBJ databases">
        <authorList>
            <person name="Tani A."/>
            <person name="Ola A."/>
            <person name="Ogura Y."/>
            <person name="Katsura K."/>
            <person name="Hayashi T."/>
        </authorList>
    </citation>
    <scope>NUCLEOTIDE SEQUENCE</scope>
    <source>
        <strain evidence="1">KCTC 52305</strain>
    </source>
</reference>
<evidence type="ECO:0000313" key="2">
    <source>
        <dbReference type="Proteomes" id="UP001055167"/>
    </source>
</evidence>
<evidence type="ECO:0000313" key="1">
    <source>
        <dbReference type="EMBL" id="GJD49884.1"/>
    </source>
</evidence>
<dbReference type="Proteomes" id="UP001055167">
    <property type="component" value="Unassembled WGS sequence"/>
</dbReference>
<proteinExistence type="predicted"/>
<organism evidence="1 2">
    <name type="scientific">Methylobacterium crusticola</name>
    <dbReference type="NCBI Taxonomy" id="1697972"/>
    <lineage>
        <taxon>Bacteria</taxon>
        <taxon>Pseudomonadati</taxon>
        <taxon>Pseudomonadota</taxon>
        <taxon>Alphaproteobacteria</taxon>
        <taxon>Hyphomicrobiales</taxon>
        <taxon>Methylobacteriaceae</taxon>
        <taxon>Methylobacterium</taxon>
    </lineage>
</organism>
<dbReference type="EMBL" id="BPQH01000007">
    <property type="protein sequence ID" value="GJD49884.1"/>
    <property type="molecule type" value="Genomic_DNA"/>
</dbReference>
<dbReference type="RefSeq" id="WP_162501436.1">
    <property type="nucleotide sequence ID" value="NZ_BPQH01000007.1"/>
</dbReference>
<keyword evidence="2" id="KW-1185">Reference proteome</keyword>
<reference evidence="1" key="1">
    <citation type="journal article" date="2021" name="Front. Microbiol.">
        <title>Comprehensive Comparative Genomics and Phenotyping of Methylobacterium Species.</title>
        <authorList>
            <person name="Alessa O."/>
            <person name="Ogura Y."/>
            <person name="Fujitani Y."/>
            <person name="Takami H."/>
            <person name="Hayashi T."/>
            <person name="Sahin N."/>
            <person name="Tani A."/>
        </authorList>
    </citation>
    <scope>NUCLEOTIDE SEQUENCE</scope>
    <source>
        <strain evidence="1">KCTC 52305</strain>
    </source>
</reference>
<protein>
    <recommendedName>
        <fullName evidence="3">Sensor histidine kinase</fullName>
    </recommendedName>
</protein>
<comment type="caution">
    <text evidence="1">The sequence shown here is derived from an EMBL/GenBank/DDBJ whole genome shotgun (WGS) entry which is preliminary data.</text>
</comment>
<gene>
    <name evidence="1" type="ORF">OPKNFCMD_2620</name>
</gene>
<evidence type="ECO:0008006" key="3">
    <source>
        <dbReference type="Google" id="ProtNLM"/>
    </source>
</evidence>